<evidence type="ECO:0000313" key="2">
    <source>
        <dbReference type="EMBL" id="OAI93857.1"/>
    </source>
</evidence>
<dbReference type="Proteomes" id="UP000077752">
    <property type="component" value="Unassembled WGS sequence"/>
</dbReference>
<dbReference type="AlphaFoldDB" id="A0A177SSA2"/>
<comment type="caution">
    <text evidence="2">The sequence shown here is derived from an EMBL/GenBank/DDBJ whole genome shotgun (WGS) entry which is preliminary data.</text>
</comment>
<reference evidence="2" key="1">
    <citation type="submission" date="2016-03" db="EMBL/GenBank/DDBJ databases">
        <title>Draft Genome Assembly of Pseudomonas putida strain CBF10-2.</title>
        <authorList>
            <person name="Iyer R.S."/>
            <person name="Damania A."/>
        </authorList>
    </citation>
    <scope>NUCLEOTIDE SEQUENCE [LARGE SCALE GENOMIC DNA]</scope>
    <source>
        <strain evidence="2">CBF10-2</strain>
    </source>
</reference>
<protein>
    <submittedName>
        <fullName evidence="2">Uncharacterized protein</fullName>
    </submittedName>
</protein>
<accession>A0A177SSA2</accession>
<evidence type="ECO:0000256" key="1">
    <source>
        <dbReference type="SAM" id="Phobius"/>
    </source>
</evidence>
<keyword evidence="1" id="KW-1133">Transmembrane helix</keyword>
<feature type="transmembrane region" description="Helical" evidence="1">
    <location>
        <begin position="61"/>
        <end position="81"/>
    </location>
</feature>
<sequence length="125" mass="13686">MYENFLSANPSARPRLRLFALLLVVVGVLAVINGLLAFAVGHRYLIVKLIDGTFDVQYIRVHLVFVFLLGVSVLLIGLAMFKDGAGVSAEQFLAEEYELVGEGGVLSDRGPCLQYLGEGQFLVKR</sequence>
<keyword evidence="1" id="KW-0472">Membrane</keyword>
<proteinExistence type="predicted"/>
<keyword evidence="1" id="KW-0812">Transmembrane</keyword>
<feature type="transmembrane region" description="Helical" evidence="1">
    <location>
        <begin position="18"/>
        <end position="41"/>
    </location>
</feature>
<gene>
    <name evidence="2" type="ORF">AYO28_12190</name>
</gene>
<organism evidence="2">
    <name type="scientific">Pseudomonas putida</name>
    <name type="common">Arthrobacter siderocapsulatus</name>
    <dbReference type="NCBI Taxonomy" id="303"/>
    <lineage>
        <taxon>Bacteria</taxon>
        <taxon>Pseudomonadati</taxon>
        <taxon>Pseudomonadota</taxon>
        <taxon>Gammaproteobacteria</taxon>
        <taxon>Pseudomonadales</taxon>
        <taxon>Pseudomonadaceae</taxon>
        <taxon>Pseudomonas</taxon>
    </lineage>
</organism>
<dbReference type="EMBL" id="LUCV01000009">
    <property type="protein sequence ID" value="OAI93857.1"/>
    <property type="molecule type" value="Genomic_DNA"/>
</dbReference>
<name>A0A177SSA2_PSEPU</name>